<keyword evidence="9 14" id="KW-0067">ATP-binding</keyword>
<evidence type="ECO:0000256" key="14">
    <source>
        <dbReference type="PROSITE-ProRule" id="PRU10141"/>
    </source>
</evidence>
<dbReference type="GO" id="GO:0005524">
    <property type="term" value="F:ATP binding"/>
    <property type="evidence" value="ECO:0007669"/>
    <property type="project" value="UniProtKB-UniRule"/>
</dbReference>
<proteinExistence type="predicted"/>
<evidence type="ECO:0000313" key="18">
    <source>
        <dbReference type="Proteomes" id="UP000187203"/>
    </source>
</evidence>
<dbReference type="PROSITE" id="PS50011">
    <property type="entry name" value="PROTEIN_KINASE_DOM"/>
    <property type="match status" value="1"/>
</dbReference>
<keyword evidence="11 15" id="KW-0472">Membrane</keyword>
<evidence type="ECO:0000259" key="16">
    <source>
        <dbReference type="PROSITE" id="PS50011"/>
    </source>
</evidence>
<keyword evidence="8" id="KW-0418">Kinase</keyword>
<feature type="domain" description="Protein kinase" evidence="16">
    <location>
        <begin position="124"/>
        <end position="221"/>
    </location>
</feature>
<dbReference type="InterPro" id="IPR011009">
    <property type="entry name" value="Kinase-like_dom_sf"/>
</dbReference>
<dbReference type="PROSITE" id="PS00107">
    <property type="entry name" value="PROTEIN_KINASE_ATP"/>
    <property type="match status" value="1"/>
</dbReference>
<dbReference type="Proteomes" id="UP000187203">
    <property type="component" value="Unassembled WGS sequence"/>
</dbReference>
<organism evidence="17 18">
    <name type="scientific">Corchorus olitorius</name>
    <dbReference type="NCBI Taxonomy" id="93759"/>
    <lineage>
        <taxon>Eukaryota</taxon>
        <taxon>Viridiplantae</taxon>
        <taxon>Streptophyta</taxon>
        <taxon>Embryophyta</taxon>
        <taxon>Tracheophyta</taxon>
        <taxon>Spermatophyta</taxon>
        <taxon>Magnoliopsida</taxon>
        <taxon>eudicotyledons</taxon>
        <taxon>Gunneridae</taxon>
        <taxon>Pentapetalae</taxon>
        <taxon>rosids</taxon>
        <taxon>malvids</taxon>
        <taxon>Malvales</taxon>
        <taxon>Malvaceae</taxon>
        <taxon>Grewioideae</taxon>
        <taxon>Apeibeae</taxon>
        <taxon>Corchorus</taxon>
    </lineage>
</organism>
<keyword evidence="6" id="KW-0677">Repeat</keyword>
<dbReference type="GO" id="GO:0042742">
    <property type="term" value="P:defense response to bacterium"/>
    <property type="evidence" value="ECO:0007669"/>
    <property type="project" value="TreeGrafter"/>
</dbReference>
<comment type="subcellular location">
    <subcellularLocation>
        <location evidence="1">Membrane</location>
        <topology evidence="1">Single-pass membrane protein</topology>
    </subcellularLocation>
</comment>
<dbReference type="PANTHER" id="PTHR27002:SF622">
    <property type="entry name" value="CYSTEINE-RICH RECEPTOR-LIKE PROTEIN KINASE 5"/>
    <property type="match status" value="1"/>
</dbReference>
<dbReference type="GO" id="GO:0005886">
    <property type="term" value="C:plasma membrane"/>
    <property type="evidence" value="ECO:0007669"/>
    <property type="project" value="TreeGrafter"/>
</dbReference>
<accession>A0A1R3GFD8</accession>
<evidence type="ECO:0000256" key="8">
    <source>
        <dbReference type="ARBA" id="ARBA00022777"/>
    </source>
</evidence>
<dbReference type="InterPro" id="IPR001245">
    <property type="entry name" value="Ser-Thr/Tyr_kinase_cat_dom"/>
</dbReference>
<keyword evidence="12" id="KW-0675">Receptor</keyword>
<evidence type="ECO:0000256" key="3">
    <source>
        <dbReference type="ARBA" id="ARBA00022679"/>
    </source>
</evidence>
<evidence type="ECO:0000256" key="10">
    <source>
        <dbReference type="ARBA" id="ARBA00022989"/>
    </source>
</evidence>
<evidence type="ECO:0000256" key="6">
    <source>
        <dbReference type="ARBA" id="ARBA00022737"/>
    </source>
</evidence>
<evidence type="ECO:0000256" key="9">
    <source>
        <dbReference type="ARBA" id="ARBA00022840"/>
    </source>
</evidence>
<evidence type="ECO:0000256" key="7">
    <source>
        <dbReference type="ARBA" id="ARBA00022741"/>
    </source>
</evidence>
<evidence type="ECO:0000256" key="12">
    <source>
        <dbReference type="ARBA" id="ARBA00023170"/>
    </source>
</evidence>
<dbReference type="SUPFAM" id="SSF56112">
    <property type="entry name" value="Protein kinase-like (PK-like)"/>
    <property type="match status" value="1"/>
</dbReference>
<evidence type="ECO:0000256" key="2">
    <source>
        <dbReference type="ARBA" id="ARBA00022527"/>
    </source>
</evidence>
<keyword evidence="3" id="KW-0808">Transferase</keyword>
<keyword evidence="5" id="KW-0732">Signal</keyword>
<comment type="caution">
    <text evidence="17">The sequence shown here is derived from an EMBL/GenBank/DDBJ whole genome shotgun (WGS) entry which is preliminary data.</text>
</comment>
<protein>
    <recommendedName>
        <fullName evidence="16">Protein kinase domain-containing protein</fullName>
    </recommendedName>
</protein>
<dbReference type="OrthoDB" id="2356065at2759"/>
<evidence type="ECO:0000256" key="1">
    <source>
        <dbReference type="ARBA" id="ARBA00004167"/>
    </source>
</evidence>
<dbReference type="EMBL" id="AWUE01022691">
    <property type="protein sequence ID" value="OMO56789.1"/>
    <property type="molecule type" value="Genomic_DNA"/>
</dbReference>
<keyword evidence="10 15" id="KW-1133">Transmembrane helix</keyword>
<feature type="binding site" evidence="14">
    <location>
        <position position="152"/>
    </location>
    <ligand>
        <name>ATP</name>
        <dbReference type="ChEBI" id="CHEBI:30616"/>
    </ligand>
</feature>
<dbReference type="Gene3D" id="3.30.200.20">
    <property type="entry name" value="Phosphorylase Kinase, domain 1"/>
    <property type="match status" value="1"/>
</dbReference>
<keyword evidence="2" id="KW-0723">Serine/threonine-protein kinase</keyword>
<dbReference type="GO" id="GO:0004674">
    <property type="term" value="F:protein serine/threonine kinase activity"/>
    <property type="evidence" value="ECO:0007669"/>
    <property type="project" value="UniProtKB-KW"/>
</dbReference>
<evidence type="ECO:0000313" key="17">
    <source>
        <dbReference type="EMBL" id="OMO56789.1"/>
    </source>
</evidence>
<dbReference type="STRING" id="93759.A0A1R3GFD8"/>
<evidence type="ECO:0000256" key="13">
    <source>
        <dbReference type="ARBA" id="ARBA00023180"/>
    </source>
</evidence>
<dbReference type="InterPro" id="IPR000719">
    <property type="entry name" value="Prot_kinase_dom"/>
</dbReference>
<keyword evidence="7 14" id="KW-0547">Nucleotide-binding</keyword>
<evidence type="ECO:0000256" key="15">
    <source>
        <dbReference type="SAM" id="Phobius"/>
    </source>
</evidence>
<keyword evidence="18" id="KW-1185">Reference proteome</keyword>
<keyword evidence="13" id="KW-0325">Glycoprotein</keyword>
<gene>
    <name evidence="17" type="ORF">COLO4_35558</name>
</gene>
<dbReference type="FunFam" id="3.30.200.20:FF:000727">
    <property type="entry name" value="Cysteine-rich RLK (RECEPTOR-like protein kinase) 23"/>
    <property type="match status" value="1"/>
</dbReference>
<evidence type="ECO:0000256" key="5">
    <source>
        <dbReference type="ARBA" id="ARBA00022729"/>
    </source>
</evidence>
<feature type="transmembrane region" description="Helical" evidence="15">
    <location>
        <begin position="65"/>
        <end position="87"/>
    </location>
</feature>
<name>A0A1R3GFD8_9ROSI</name>
<dbReference type="PANTHER" id="PTHR27002">
    <property type="entry name" value="RECEPTOR-LIKE SERINE/THREONINE-PROTEIN KINASE SD1-8"/>
    <property type="match status" value="1"/>
</dbReference>
<dbReference type="InterPro" id="IPR017441">
    <property type="entry name" value="Protein_kinase_ATP_BS"/>
</dbReference>
<reference evidence="18" key="1">
    <citation type="submission" date="2013-09" db="EMBL/GenBank/DDBJ databases">
        <title>Corchorus olitorius genome sequencing.</title>
        <authorList>
            <person name="Alam M."/>
            <person name="Haque M.S."/>
            <person name="Islam M.S."/>
            <person name="Emdad E.M."/>
            <person name="Islam M.M."/>
            <person name="Ahmed B."/>
            <person name="Halim A."/>
            <person name="Hossen Q.M.M."/>
            <person name="Hossain M.Z."/>
            <person name="Ahmed R."/>
            <person name="Khan M.M."/>
            <person name="Islam R."/>
            <person name="Rashid M.M."/>
            <person name="Khan S.A."/>
            <person name="Rahman M.S."/>
            <person name="Alam M."/>
            <person name="Yahiya A.S."/>
            <person name="Khan M.S."/>
            <person name="Azam M.S."/>
            <person name="Haque T."/>
            <person name="Lashkar M.Z.H."/>
            <person name="Akhand A.I."/>
            <person name="Morshed G."/>
            <person name="Roy S."/>
            <person name="Uddin K.S."/>
            <person name="Rabeya T."/>
            <person name="Hossain A.S."/>
            <person name="Chowdhury A."/>
            <person name="Snigdha A.R."/>
            <person name="Mortoza M.S."/>
            <person name="Matin S.A."/>
            <person name="Hoque S.M.E."/>
            <person name="Islam M.K."/>
            <person name="Roy D.K."/>
            <person name="Haider R."/>
            <person name="Moosa M.M."/>
            <person name="Elias S.M."/>
            <person name="Hasan A.M."/>
            <person name="Jahan S."/>
            <person name="Shafiuddin M."/>
            <person name="Mahmood N."/>
            <person name="Shommy N.S."/>
        </authorList>
    </citation>
    <scope>NUCLEOTIDE SEQUENCE [LARGE SCALE GENOMIC DNA]</scope>
    <source>
        <strain evidence="18">cv. O-4</strain>
    </source>
</reference>
<keyword evidence="4 15" id="KW-0812">Transmembrane</keyword>
<dbReference type="AlphaFoldDB" id="A0A1R3GFD8"/>
<evidence type="ECO:0000256" key="11">
    <source>
        <dbReference type="ARBA" id="ARBA00023136"/>
    </source>
</evidence>
<sequence>MTNLQSCCAEKPALALYPSCTIQYGITPFYERNRTTADAPPPALPPPPLLLPSTPPGKSGRVIKIVVPAISFLVFSFFFCCVLVWKARKKRIAGMKRNDGISKATAMESLQFDSSVIDTATNNFAEVNKIGAGGFGSVYKGLLPNGQEIAVKRLSRSSGQGAEEFQNGVSVVAKLQHRNLVKLSGYCLEREERMLIYEFVPNKSLDYFIFGLALSNIYSTK</sequence>
<dbReference type="Pfam" id="PF07714">
    <property type="entry name" value="PK_Tyr_Ser-Thr"/>
    <property type="match status" value="1"/>
</dbReference>
<evidence type="ECO:0000256" key="4">
    <source>
        <dbReference type="ARBA" id="ARBA00022692"/>
    </source>
</evidence>